<dbReference type="OMA" id="YGWDQSA"/>
<reference evidence="13" key="1">
    <citation type="journal article" date="2002" name="Science">
        <title>The draft genome of Ciona intestinalis: insights into chordate and vertebrate origins.</title>
        <authorList>
            <person name="Dehal P."/>
            <person name="Satou Y."/>
            <person name="Campbell R.K."/>
            <person name="Chapman J."/>
            <person name="Degnan B."/>
            <person name="De Tomaso A."/>
            <person name="Davidson B."/>
            <person name="Di Gregorio A."/>
            <person name="Gelpke M."/>
            <person name="Goodstein D.M."/>
            <person name="Harafuji N."/>
            <person name="Hastings K.E."/>
            <person name="Ho I."/>
            <person name="Hotta K."/>
            <person name="Huang W."/>
            <person name="Kawashima T."/>
            <person name="Lemaire P."/>
            <person name="Martinez D."/>
            <person name="Meinertzhagen I.A."/>
            <person name="Necula S."/>
            <person name="Nonaka M."/>
            <person name="Putnam N."/>
            <person name="Rash S."/>
            <person name="Saiga H."/>
            <person name="Satake M."/>
            <person name="Terry A."/>
            <person name="Yamada L."/>
            <person name="Wang H.G."/>
            <person name="Awazu S."/>
            <person name="Azumi K."/>
            <person name="Boore J."/>
            <person name="Branno M."/>
            <person name="Chin-Bow S."/>
            <person name="DeSantis R."/>
            <person name="Doyle S."/>
            <person name="Francino P."/>
            <person name="Keys D.N."/>
            <person name="Haga S."/>
            <person name="Hayashi H."/>
            <person name="Hino K."/>
            <person name="Imai K.S."/>
            <person name="Inaba K."/>
            <person name="Kano S."/>
            <person name="Kobayashi K."/>
            <person name="Kobayashi M."/>
            <person name="Lee B.I."/>
            <person name="Makabe K.W."/>
            <person name="Manohar C."/>
            <person name="Matassi G."/>
            <person name="Medina M."/>
            <person name="Mochizuki Y."/>
            <person name="Mount S."/>
            <person name="Morishita T."/>
            <person name="Miura S."/>
            <person name="Nakayama A."/>
            <person name="Nishizaka S."/>
            <person name="Nomoto H."/>
            <person name="Ohta F."/>
            <person name="Oishi K."/>
            <person name="Rigoutsos I."/>
            <person name="Sano M."/>
            <person name="Sasaki A."/>
            <person name="Sasakura Y."/>
            <person name="Shoguchi E."/>
            <person name="Shin-i T."/>
            <person name="Spagnuolo A."/>
            <person name="Stainier D."/>
            <person name="Suzuki M.M."/>
            <person name="Tassy O."/>
            <person name="Takatori N."/>
            <person name="Tokuoka M."/>
            <person name="Yagi K."/>
            <person name="Yoshizaki F."/>
            <person name="Wada S."/>
            <person name="Zhang C."/>
            <person name="Hyatt P.D."/>
            <person name="Larimer F."/>
            <person name="Detter C."/>
            <person name="Doggett N."/>
            <person name="Glavina T."/>
            <person name="Hawkins T."/>
            <person name="Richardson P."/>
            <person name="Lucas S."/>
            <person name="Kohara Y."/>
            <person name="Levine M."/>
            <person name="Satoh N."/>
            <person name="Rokhsar D.S."/>
        </authorList>
    </citation>
    <scope>NUCLEOTIDE SEQUENCE [LARGE SCALE GENOMIC DNA]</scope>
</reference>
<keyword evidence="5" id="KW-0597">Phosphoprotein</keyword>
<sequence>YQCFHVIILQLQLDLAEVSRLESTVRRERLKKLLSAEKTKIENEIKQLSAVSASASETKSPPKPKIPTSTITSYAWDQTEKFVKIYVSDLKGVQSLDTSNVSLNDVGLHYCLLIRNLNGKNYQFNVPKLAHEVEIPTYKLKTDMVLIMFKKKQQEKWEVLSEKDKVAKANKENNFKPDIGKEADPSAGIMGMMKKMYDEGDDEMKRTIAKAWTESRDKKNELSGTLNNF</sequence>
<dbReference type="InterPro" id="IPR037201">
    <property type="entry name" value="CacyBP_N"/>
</dbReference>
<keyword evidence="6" id="KW-0833">Ubl conjugation pathway</keyword>
<protein>
    <recommendedName>
        <fullName evidence="3">Calcyclin-binding protein</fullName>
    </recommendedName>
</protein>
<evidence type="ECO:0000256" key="2">
    <source>
        <dbReference type="ARBA" id="ARBA00004496"/>
    </source>
</evidence>
<dbReference type="GO" id="GO:0007507">
    <property type="term" value="P:heart development"/>
    <property type="evidence" value="ECO:0000318"/>
    <property type="project" value="GO_Central"/>
</dbReference>
<organism evidence="12 13">
    <name type="scientific">Ciona intestinalis</name>
    <name type="common">Transparent sea squirt</name>
    <name type="synonym">Ascidia intestinalis</name>
    <dbReference type="NCBI Taxonomy" id="7719"/>
    <lineage>
        <taxon>Eukaryota</taxon>
        <taxon>Metazoa</taxon>
        <taxon>Chordata</taxon>
        <taxon>Tunicata</taxon>
        <taxon>Ascidiacea</taxon>
        <taxon>Phlebobranchia</taxon>
        <taxon>Cionidae</taxon>
        <taxon>Ciona</taxon>
    </lineage>
</organism>
<evidence type="ECO:0000256" key="3">
    <source>
        <dbReference type="ARBA" id="ARBA00015702"/>
    </source>
</evidence>
<evidence type="ECO:0000256" key="9">
    <source>
        <dbReference type="ARBA" id="ARBA00025145"/>
    </source>
</evidence>
<dbReference type="SUPFAM" id="SSF49764">
    <property type="entry name" value="HSP20-like chaperones"/>
    <property type="match status" value="1"/>
</dbReference>
<reference evidence="12" key="2">
    <citation type="journal article" date="2008" name="Genome Biol.">
        <title>Improved genome assembly and evidence-based global gene model set for the chordate Ciona intestinalis: new insight into intron and operon populations.</title>
        <authorList>
            <person name="Satou Y."/>
            <person name="Mineta K."/>
            <person name="Ogasawara M."/>
            <person name="Sasakura Y."/>
            <person name="Shoguchi E."/>
            <person name="Ueno K."/>
            <person name="Yamada L."/>
            <person name="Matsumoto J."/>
            <person name="Wasserscheid J."/>
            <person name="Dewar K."/>
            <person name="Wiley G.B."/>
            <person name="Macmil S.L."/>
            <person name="Roe B.A."/>
            <person name="Zeller R.W."/>
            <person name="Hastings K.E."/>
            <person name="Lemaire P."/>
            <person name="Lindquist E."/>
            <person name="Endo T."/>
            <person name="Hotta K."/>
            <person name="Inaba K."/>
        </authorList>
    </citation>
    <scope>NUCLEOTIDE SEQUENCE [LARGE SCALE GENOMIC DNA]</scope>
    <source>
        <strain evidence="12">wild type</strain>
    </source>
</reference>
<reference evidence="12" key="4">
    <citation type="submission" date="2025-09" db="UniProtKB">
        <authorList>
            <consortium name="Ensembl"/>
        </authorList>
    </citation>
    <scope>IDENTIFICATION</scope>
</reference>
<dbReference type="GO" id="GO:0005737">
    <property type="term" value="C:cytoplasm"/>
    <property type="evidence" value="ECO:0007669"/>
    <property type="project" value="UniProtKB-SubCell"/>
</dbReference>
<evidence type="ECO:0000259" key="10">
    <source>
        <dbReference type="PROSITE" id="PS51048"/>
    </source>
</evidence>
<dbReference type="Gene3D" id="2.60.40.790">
    <property type="match status" value="1"/>
</dbReference>
<dbReference type="InterPro" id="IPR015120">
    <property type="entry name" value="Siah-Interact_N"/>
</dbReference>
<accession>F6XRM1</accession>
<evidence type="ECO:0000256" key="8">
    <source>
        <dbReference type="ARBA" id="ARBA00023242"/>
    </source>
</evidence>
<dbReference type="HOGENOM" id="CLU_081441_2_0_1"/>
<reference evidence="12" key="3">
    <citation type="submission" date="2025-08" db="UniProtKB">
        <authorList>
            <consortium name="Ensembl"/>
        </authorList>
    </citation>
    <scope>IDENTIFICATION</scope>
</reference>
<keyword evidence="4" id="KW-0963">Cytoplasm</keyword>
<evidence type="ECO:0000313" key="12">
    <source>
        <dbReference type="Ensembl" id="ENSCINP00000017136.3"/>
    </source>
</evidence>
<comment type="subcellular location">
    <subcellularLocation>
        <location evidence="2">Cytoplasm</location>
    </subcellularLocation>
    <subcellularLocation>
        <location evidence="1">Nucleus</location>
    </subcellularLocation>
</comment>
<dbReference type="SUPFAM" id="SSF140106">
    <property type="entry name" value="Calcyclin-binding protein-like"/>
    <property type="match status" value="1"/>
</dbReference>
<dbReference type="InterPro" id="IPR008978">
    <property type="entry name" value="HSP20-like_chaperone"/>
</dbReference>
<evidence type="ECO:0000256" key="5">
    <source>
        <dbReference type="ARBA" id="ARBA00022553"/>
    </source>
</evidence>
<dbReference type="AlphaFoldDB" id="F6XRM1"/>
<dbReference type="PROSITE" id="PS51203">
    <property type="entry name" value="CS"/>
    <property type="match status" value="1"/>
</dbReference>
<dbReference type="InterPro" id="IPR052289">
    <property type="entry name" value="Calcyclin-binding_UBL-bridge"/>
</dbReference>
<dbReference type="EMBL" id="EAAA01002961">
    <property type="status" value="NOT_ANNOTATED_CDS"/>
    <property type="molecule type" value="Genomic_DNA"/>
</dbReference>
<dbReference type="GO" id="GO:0005634">
    <property type="term" value="C:nucleus"/>
    <property type="evidence" value="ECO:0000318"/>
    <property type="project" value="GO_Central"/>
</dbReference>
<dbReference type="Proteomes" id="UP000008144">
    <property type="component" value="Chromosome 9"/>
</dbReference>
<dbReference type="InterPro" id="IPR007699">
    <property type="entry name" value="SGS_dom"/>
</dbReference>
<comment type="function">
    <text evidence="9">May be involved in calcium-dependent ubiquitination and subsequent proteasomal degradation of target proteins. Probably serves as a molecular bridge in ubiquitin E3 complexes. Participates in the ubiquitin-mediated degradation of beta-catenin (CTNNB1).</text>
</comment>
<keyword evidence="13" id="KW-1185">Reference proteome</keyword>
<dbReference type="Gene3D" id="4.10.860.10">
    <property type="entry name" value="UVR domain"/>
    <property type="match status" value="1"/>
</dbReference>
<evidence type="ECO:0000313" key="13">
    <source>
        <dbReference type="Proteomes" id="UP000008144"/>
    </source>
</evidence>
<evidence type="ECO:0000256" key="1">
    <source>
        <dbReference type="ARBA" id="ARBA00004123"/>
    </source>
</evidence>
<evidence type="ECO:0000259" key="11">
    <source>
        <dbReference type="PROSITE" id="PS51203"/>
    </source>
</evidence>
<dbReference type="InterPro" id="IPR007052">
    <property type="entry name" value="CS_dom"/>
</dbReference>
<dbReference type="PANTHER" id="PTHR13164">
    <property type="entry name" value="CALICYLIN BINDING PROTEIN"/>
    <property type="match status" value="1"/>
</dbReference>
<evidence type="ECO:0000256" key="4">
    <source>
        <dbReference type="ARBA" id="ARBA00022490"/>
    </source>
</evidence>
<dbReference type="FunCoup" id="F6XRM1">
    <property type="interactions" value="691"/>
</dbReference>
<feature type="domain" description="SGS" evidence="10">
    <location>
        <begin position="146"/>
        <end position="229"/>
    </location>
</feature>
<keyword evidence="8" id="KW-0539">Nucleus</keyword>
<dbReference type="InParanoid" id="F6XRM1"/>
<dbReference type="GeneTree" id="ENSGT00390000016470"/>
<dbReference type="STRING" id="7719.ENSCINP00000017136"/>
<name>F6XRM1_CIOIN</name>
<proteinExistence type="predicted"/>
<dbReference type="PANTHER" id="PTHR13164:SF3">
    <property type="entry name" value="CALCYCLIN-BINDING PROTEIN"/>
    <property type="match status" value="1"/>
</dbReference>
<dbReference type="Pfam" id="PF09032">
    <property type="entry name" value="Siah-Interact_N"/>
    <property type="match status" value="1"/>
</dbReference>
<evidence type="ECO:0000256" key="7">
    <source>
        <dbReference type="ARBA" id="ARBA00022990"/>
    </source>
</evidence>
<keyword evidence="7" id="KW-0007">Acetylation</keyword>
<dbReference type="Ensembl" id="ENSCINT00000017136.3">
    <property type="protein sequence ID" value="ENSCINP00000017136.3"/>
    <property type="gene ID" value="ENSCING00000008408.3"/>
</dbReference>
<feature type="domain" description="CS" evidence="11">
    <location>
        <begin position="69"/>
        <end position="161"/>
    </location>
</feature>
<dbReference type="PROSITE" id="PS51048">
    <property type="entry name" value="SGS"/>
    <property type="match status" value="1"/>
</dbReference>
<evidence type="ECO:0000256" key="6">
    <source>
        <dbReference type="ARBA" id="ARBA00022786"/>
    </source>
</evidence>